<dbReference type="RefSeq" id="WP_169493203.1">
    <property type="nucleotide sequence ID" value="NZ_JABBGM010000003.1"/>
</dbReference>
<evidence type="ECO:0000313" key="1">
    <source>
        <dbReference type="EMBL" id="NML93947.1"/>
    </source>
</evidence>
<reference evidence="1 2" key="1">
    <citation type="submission" date="2020-04" db="EMBL/GenBank/DDBJ databases">
        <title>Novosphingobium sp. TW-4 isolated from soil.</title>
        <authorList>
            <person name="Dahal R.H."/>
            <person name="Chaudhary D.K."/>
        </authorList>
    </citation>
    <scope>NUCLEOTIDE SEQUENCE [LARGE SCALE GENOMIC DNA]</scope>
    <source>
        <strain evidence="1 2">TW-4</strain>
    </source>
</reference>
<organism evidence="1 2">
    <name type="scientific">Novosphingobium olei</name>
    <dbReference type="NCBI Taxonomy" id="2728851"/>
    <lineage>
        <taxon>Bacteria</taxon>
        <taxon>Pseudomonadati</taxon>
        <taxon>Pseudomonadota</taxon>
        <taxon>Alphaproteobacteria</taxon>
        <taxon>Sphingomonadales</taxon>
        <taxon>Sphingomonadaceae</taxon>
        <taxon>Novosphingobium</taxon>
    </lineage>
</organism>
<proteinExistence type="predicted"/>
<comment type="caution">
    <text evidence="1">The sequence shown here is derived from an EMBL/GenBank/DDBJ whole genome shotgun (WGS) entry which is preliminary data.</text>
</comment>
<name>A0A7Y0BP35_9SPHN</name>
<gene>
    <name evidence="1" type="ORF">HHL27_09730</name>
</gene>
<sequence length="101" mass="12003">MLHATIRQLPITQHFCQFDVDFPERAIVIDSTRKRKIRAGIAVIPELRGTFRHHSRDRSGDCPQRRYFDEERVVVSLHKRLNARKFTGFCKLRFSRNRHAS</sequence>
<dbReference type="EMBL" id="JABBGM010000003">
    <property type="protein sequence ID" value="NML93947.1"/>
    <property type="molecule type" value="Genomic_DNA"/>
</dbReference>
<accession>A0A7Y0BP35</accession>
<keyword evidence="2" id="KW-1185">Reference proteome</keyword>
<dbReference type="AlphaFoldDB" id="A0A7Y0BP35"/>
<dbReference type="Proteomes" id="UP000583556">
    <property type="component" value="Unassembled WGS sequence"/>
</dbReference>
<evidence type="ECO:0000313" key="2">
    <source>
        <dbReference type="Proteomes" id="UP000583556"/>
    </source>
</evidence>
<protein>
    <submittedName>
        <fullName evidence="1">Uncharacterized protein</fullName>
    </submittedName>
</protein>